<feature type="compositionally biased region" description="Low complexity" evidence="1">
    <location>
        <begin position="67"/>
        <end position="86"/>
    </location>
</feature>
<evidence type="ECO:0000313" key="3">
    <source>
        <dbReference type="Proteomes" id="UP000728032"/>
    </source>
</evidence>
<feature type="region of interest" description="Disordered" evidence="1">
    <location>
        <begin position="64"/>
        <end position="86"/>
    </location>
</feature>
<evidence type="ECO:0000256" key="1">
    <source>
        <dbReference type="SAM" id="MobiDB-lite"/>
    </source>
</evidence>
<evidence type="ECO:0000313" key="2">
    <source>
        <dbReference type="EMBL" id="CAD7664866.1"/>
    </source>
</evidence>
<dbReference type="Proteomes" id="UP000728032">
    <property type="component" value="Unassembled WGS sequence"/>
</dbReference>
<sequence length="128" mass="14415">MLTLIIMRTTGNAAMDGSSLTSICSDDEQDNLKDFINIFIYGTNNDKCYDYKYGDKERQCFSDDWVTNTPNNSSTTDYSSTPTSQYQSTLYYGSTATTRQPHPHPDDPIELVIKNLRLSIGPFESGEN</sequence>
<dbReference type="EMBL" id="CAJPVJ010041618">
    <property type="protein sequence ID" value="CAG2182003.1"/>
    <property type="molecule type" value="Genomic_DNA"/>
</dbReference>
<protein>
    <submittedName>
        <fullName evidence="2">Uncharacterized protein</fullName>
    </submittedName>
</protein>
<organism evidence="2">
    <name type="scientific">Oppiella nova</name>
    <dbReference type="NCBI Taxonomy" id="334625"/>
    <lineage>
        <taxon>Eukaryota</taxon>
        <taxon>Metazoa</taxon>
        <taxon>Ecdysozoa</taxon>
        <taxon>Arthropoda</taxon>
        <taxon>Chelicerata</taxon>
        <taxon>Arachnida</taxon>
        <taxon>Acari</taxon>
        <taxon>Acariformes</taxon>
        <taxon>Sarcoptiformes</taxon>
        <taxon>Oribatida</taxon>
        <taxon>Brachypylina</taxon>
        <taxon>Oppioidea</taxon>
        <taxon>Oppiidae</taxon>
        <taxon>Oppiella</taxon>
    </lineage>
</organism>
<keyword evidence="3" id="KW-1185">Reference proteome</keyword>
<gene>
    <name evidence="2" type="ORF">ONB1V03_LOCUS21424</name>
</gene>
<accession>A0A7R9MQZ8</accession>
<name>A0A7R9MQZ8_9ACAR</name>
<proteinExistence type="predicted"/>
<feature type="non-terminal residue" evidence="2">
    <location>
        <position position="128"/>
    </location>
</feature>
<dbReference type="EMBL" id="OC956443">
    <property type="protein sequence ID" value="CAD7664866.1"/>
    <property type="molecule type" value="Genomic_DNA"/>
</dbReference>
<reference evidence="2" key="1">
    <citation type="submission" date="2020-11" db="EMBL/GenBank/DDBJ databases">
        <authorList>
            <person name="Tran Van P."/>
        </authorList>
    </citation>
    <scope>NUCLEOTIDE SEQUENCE</scope>
</reference>
<dbReference type="AlphaFoldDB" id="A0A7R9MQZ8"/>